<sequence length="354" mass="39660">MQIICLNKRWKHHSASGGYDRLADALGATDVRSQDIRSLPGRVTAKVWEQTLGKNSPVWSYSFNDRLAEERAFWLAWRQKADIVHSAYGDEQLNMLLSRAKRLPGQLTATFHVPAFATRDRFERTQKDLLKRLGGAVVVASSEVPQFSEWLGEEKVLFVPHGIDIHAFTPPAQHKPAETMRLLFVGYHMRDFEVAHYVADRCAQEKLDVILDVVLPEAKFSFFTACTNVARHSNINEGELIELYRRADALFLPLIHATANNSILEALACGTPVIATDVGGIKDYVDDGAGWLLPPSDKEAAFECVLQLARNRDALTAKRAGARRKAEEFSWETVSSTLLSAYERLIKTGRFAPP</sequence>
<dbReference type="CDD" id="cd03801">
    <property type="entry name" value="GT4_PimA-like"/>
    <property type="match status" value="1"/>
</dbReference>
<gene>
    <name evidence="3" type="ORF">VVD49_15880</name>
</gene>
<dbReference type="EC" id="2.4.-.-" evidence="3"/>
<organism evidence="3 4">
    <name type="scientific">Uliginosibacterium silvisoli</name>
    <dbReference type="NCBI Taxonomy" id="3114758"/>
    <lineage>
        <taxon>Bacteria</taxon>
        <taxon>Pseudomonadati</taxon>
        <taxon>Pseudomonadota</taxon>
        <taxon>Betaproteobacteria</taxon>
        <taxon>Rhodocyclales</taxon>
        <taxon>Zoogloeaceae</taxon>
        <taxon>Uliginosibacterium</taxon>
    </lineage>
</organism>
<dbReference type="RefSeq" id="WP_327600186.1">
    <property type="nucleotide sequence ID" value="NZ_JAYXHS010000003.1"/>
</dbReference>
<dbReference type="Gene3D" id="3.40.50.2000">
    <property type="entry name" value="Glycogen Phosphorylase B"/>
    <property type="match status" value="2"/>
</dbReference>
<dbReference type="Pfam" id="PF13692">
    <property type="entry name" value="Glyco_trans_1_4"/>
    <property type="match status" value="1"/>
</dbReference>
<dbReference type="EMBL" id="JAYXHS010000003">
    <property type="protein sequence ID" value="MEC5387209.1"/>
    <property type="molecule type" value="Genomic_DNA"/>
</dbReference>
<keyword evidence="4" id="KW-1185">Reference proteome</keyword>
<evidence type="ECO:0000313" key="3">
    <source>
        <dbReference type="EMBL" id="MEC5387209.1"/>
    </source>
</evidence>
<dbReference type="PANTHER" id="PTHR12526:SF510">
    <property type="entry name" value="D-INOSITOL 3-PHOSPHATE GLYCOSYLTRANSFERASE"/>
    <property type="match status" value="1"/>
</dbReference>
<evidence type="ECO:0000256" key="1">
    <source>
        <dbReference type="ARBA" id="ARBA00022676"/>
    </source>
</evidence>
<protein>
    <submittedName>
        <fullName evidence="3">Glycosyltransferase family 4 protein</fullName>
        <ecNumber evidence="3">2.4.-.-</ecNumber>
    </submittedName>
</protein>
<evidence type="ECO:0000313" key="4">
    <source>
        <dbReference type="Proteomes" id="UP001331561"/>
    </source>
</evidence>
<dbReference type="SUPFAM" id="SSF53756">
    <property type="entry name" value="UDP-Glycosyltransferase/glycogen phosphorylase"/>
    <property type="match status" value="1"/>
</dbReference>
<dbReference type="GO" id="GO:0016757">
    <property type="term" value="F:glycosyltransferase activity"/>
    <property type="evidence" value="ECO:0007669"/>
    <property type="project" value="UniProtKB-KW"/>
</dbReference>
<reference evidence="3 4" key="1">
    <citation type="submission" date="2024-01" db="EMBL/GenBank/DDBJ databases">
        <title>Uliginosibacterium soil sp. nov.</title>
        <authorList>
            <person name="Lv Y."/>
        </authorList>
    </citation>
    <scope>NUCLEOTIDE SEQUENCE [LARGE SCALE GENOMIC DNA]</scope>
    <source>
        <strain evidence="3 4">H3</strain>
    </source>
</reference>
<keyword evidence="2 3" id="KW-0808">Transferase</keyword>
<name>A0ABU6K6I9_9RHOO</name>
<evidence type="ECO:0000256" key="2">
    <source>
        <dbReference type="ARBA" id="ARBA00022679"/>
    </source>
</evidence>
<dbReference type="PANTHER" id="PTHR12526">
    <property type="entry name" value="GLYCOSYLTRANSFERASE"/>
    <property type="match status" value="1"/>
</dbReference>
<keyword evidence="1 3" id="KW-0328">Glycosyltransferase</keyword>
<comment type="caution">
    <text evidence="3">The sequence shown here is derived from an EMBL/GenBank/DDBJ whole genome shotgun (WGS) entry which is preliminary data.</text>
</comment>
<proteinExistence type="predicted"/>
<dbReference type="Proteomes" id="UP001331561">
    <property type="component" value="Unassembled WGS sequence"/>
</dbReference>
<accession>A0ABU6K6I9</accession>